<feature type="transmembrane region" description="Helical" evidence="6">
    <location>
        <begin position="468"/>
        <end position="486"/>
    </location>
</feature>
<evidence type="ECO:0000313" key="8">
    <source>
        <dbReference type="Proteomes" id="UP000054498"/>
    </source>
</evidence>
<accession>A0A0D2N0H5</accession>
<feature type="transmembrane region" description="Helical" evidence="6">
    <location>
        <begin position="25"/>
        <end position="46"/>
    </location>
</feature>
<dbReference type="OrthoDB" id="8048523at2759"/>
<feature type="transmembrane region" description="Helical" evidence="6">
    <location>
        <begin position="58"/>
        <end position="79"/>
    </location>
</feature>
<feature type="compositionally biased region" description="Gly residues" evidence="5">
    <location>
        <begin position="455"/>
        <end position="464"/>
    </location>
</feature>
<feature type="compositionally biased region" description="Low complexity" evidence="5">
    <location>
        <begin position="567"/>
        <end position="578"/>
    </location>
</feature>
<feature type="transmembrane region" description="Helical" evidence="6">
    <location>
        <begin position="91"/>
        <end position="111"/>
    </location>
</feature>
<evidence type="ECO:0000313" key="7">
    <source>
        <dbReference type="EMBL" id="KIZ06052.1"/>
    </source>
</evidence>
<evidence type="ECO:0000256" key="5">
    <source>
        <dbReference type="SAM" id="MobiDB-lite"/>
    </source>
</evidence>
<feature type="transmembrane region" description="Helical" evidence="6">
    <location>
        <begin position="317"/>
        <end position="337"/>
    </location>
</feature>
<dbReference type="KEGG" id="mng:MNEG_1899"/>
<proteinExistence type="predicted"/>
<dbReference type="Gene3D" id="1.20.1280.290">
    <property type="match status" value="2"/>
</dbReference>
<evidence type="ECO:0000256" key="2">
    <source>
        <dbReference type="ARBA" id="ARBA00022692"/>
    </source>
</evidence>
<feature type="region of interest" description="Disordered" evidence="5">
    <location>
        <begin position="560"/>
        <end position="630"/>
    </location>
</feature>
<feature type="compositionally biased region" description="Basic residues" evidence="5">
    <location>
        <begin position="129"/>
        <end position="141"/>
    </location>
</feature>
<organism evidence="7 8">
    <name type="scientific">Monoraphidium neglectum</name>
    <dbReference type="NCBI Taxonomy" id="145388"/>
    <lineage>
        <taxon>Eukaryota</taxon>
        <taxon>Viridiplantae</taxon>
        <taxon>Chlorophyta</taxon>
        <taxon>core chlorophytes</taxon>
        <taxon>Chlorophyceae</taxon>
        <taxon>CS clade</taxon>
        <taxon>Sphaeropleales</taxon>
        <taxon>Selenastraceae</taxon>
        <taxon>Monoraphidium</taxon>
    </lineage>
</organism>
<protein>
    <submittedName>
        <fullName evidence="7">PQ-loop repeat-containing protein 2</fullName>
    </submittedName>
</protein>
<comment type="subcellular location">
    <subcellularLocation>
        <location evidence="1">Membrane</location>
        <topology evidence="1">Multi-pass membrane protein</topology>
    </subcellularLocation>
</comment>
<evidence type="ECO:0000256" key="3">
    <source>
        <dbReference type="ARBA" id="ARBA00022989"/>
    </source>
</evidence>
<dbReference type="Pfam" id="PF04193">
    <property type="entry name" value="PQ-loop"/>
    <property type="match status" value="2"/>
</dbReference>
<dbReference type="InterPro" id="IPR051415">
    <property type="entry name" value="LAAT-1"/>
</dbReference>
<feature type="region of interest" description="Disordered" evidence="5">
    <location>
        <begin position="288"/>
        <end position="308"/>
    </location>
</feature>
<sequence length="630" mass="65819">MSCDPGADPWIEQHFHDCVYNWRDYVGFAFGLAAIVFWVFAQLPQFISNFRNKSAEALSPWFLAQWLLGDTFNLTGALMQGQQLPTTTYTAMYFVLSDVFMMMQFIYYGALQRRREKILLLQAQYRQRARRRQHHHPHHRGGGGGNGGVDGGAGGGSGAGGDSGAGGESGGGFGGCSDSGRLGGGAGASRDVQLGGSGSSSGAADGAGGRKTDCITAVAGITHRGAWLAQSGSGEADAEVVGTKSWSALVGQDNGVGGSSCGKSSSDRSACAATTTASLWRLQQQQQQQQQQQLHQQQPQRCSHTANAGLGVPRRPVAVAALAVLAVLGVVSVSLPAGPAASARVQGATWPQASRQLAAKEGLRFGQIVGLPGLPASSQQLNAQQGRVGDRVTGSATSVSTGGGITSSGSSSAAPATGDSQMDRPHGWSADPAQAPARLQRRGKHHKGGDDGDGGGDGGGGDGGNPPWMVAVGTTLGWVSSVLYLASRLSQIYKNYTRQSAEGLAFAMFVMAACANLCTGTGILLRTFTLQELADQGPWLAGSLGTITLDMIILSQSLKYGTKQPHESQAQQQQQQQQPHEHAHHGVHVHPHHHISHPHHHHHHRSGAARAGARHGDESGDDERAPLLPT</sequence>
<reference evidence="7 8" key="1">
    <citation type="journal article" date="2013" name="BMC Genomics">
        <title>Reconstruction of the lipid metabolism for the microalga Monoraphidium neglectum from its genome sequence reveals characteristics suitable for biofuel production.</title>
        <authorList>
            <person name="Bogen C."/>
            <person name="Al-Dilaimi A."/>
            <person name="Albersmeier A."/>
            <person name="Wichmann J."/>
            <person name="Grundmann M."/>
            <person name="Rupp O."/>
            <person name="Lauersen K.J."/>
            <person name="Blifernez-Klassen O."/>
            <person name="Kalinowski J."/>
            <person name="Goesmann A."/>
            <person name="Mussgnug J.H."/>
            <person name="Kruse O."/>
        </authorList>
    </citation>
    <scope>NUCLEOTIDE SEQUENCE [LARGE SCALE GENOMIC DNA]</scope>
    <source>
        <strain evidence="7 8">SAG 48.87</strain>
    </source>
</reference>
<dbReference type="SMART" id="SM00679">
    <property type="entry name" value="CTNS"/>
    <property type="match status" value="2"/>
</dbReference>
<dbReference type="EMBL" id="KK100421">
    <property type="protein sequence ID" value="KIZ06052.1"/>
    <property type="molecule type" value="Genomic_DNA"/>
</dbReference>
<dbReference type="InterPro" id="IPR006603">
    <property type="entry name" value="PQ-loop_rpt"/>
</dbReference>
<dbReference type="GO" id="GO:0015174">
    <property type="term" value="F:basic amino acid transmembrane transporter activity"/>
    <property type="evidence" value="ECO:0007669"/>
    <property type="project" value="UniProtKB-ARBA"/>
</dbReference>
<feature type="region of interest" description="Disordered" evidence="5">
    <location>
        <begin position="380"/>
        <end position="466"/>
    </location>
</feature>
<evidence type="ECO:0000256" key="1">
    <source>
        <dbReference type="ARBA" id="ARBA00004141"/>
    </source>
</evidence>
<dbReference type="FunFam" id="1.20.1280.290:FF:000009">
    <property type="entry name" value="PQ loop repeat family protein"/>
    <property type="match status" value="1"/>
</dbReference>
<name>A0A0D2N0H5_9CHLO</name>
<gene>
    <name evidence="7" type="ORF">MNEG_1899</name>
</gene>
<evidence type="ECO:0000256" key="4">
    <source>
        <dbReference type="ARBA" id="ARBA00023136"/>
    </source>
</evidence>
<feature type="compositionally biased region" description="Gly residues" evidence="5">
    <location>
        <begin position="195"/>
        <end position="207"/>
    </location>
</feature>
<dbReference type="Proteomes" id="UP000054498">
    <property type="component" value="Unassembled WGS sequence"/>
</dbReference>
<dbReference type="PANTHER" id="PTHR16201">
    <property type="entry name" value="SEVEN TRANSMEMBRANE PROTEIN 1-RELATED"/>
    <property type="match status" value="1"/>
</dbReference>
<dbReference type="GO" id="GO:0098852">
    <property type="term" value="C:lytic vacuole membrane"/>
    <property type="evidence" value="ECO:0007669"/>
    <property type="project" value="UniProtKB-ARBA"/>
</dbReference>
<feature type="transmembrane region" description="Helical" evidence="6">
    <location>
        <begin position="506"/>
        <end position="525"/>
    </location>
</feature>
<keyword evidence="2 6" id="KW-0812">Transmembrane</keyword>
<evidence type="ECO:0000256" key="6">
    <source>
        <dbReference type="SAM" id="Phobius"/>
    </source>
</evidence>
<keyword evidence="4 6" id="KW-0472">Membrane</keyword>
<feature type="compositionally biased region" description="Gly residues" evidence="5">
    <location>
        <begin position="142"/>
        <end position="187"/>
    </location>
</feature>
<feature type="compositionally biased region" description="Basic and acidic residues" evidence="5">
    <location>
        <begin position="614"/>
        <end position="630"/>
    </location>
</feature>
<dbReference type="AlphaFoldDB" id="A0A0D2N0H5"/>
<dbReference type="RefSeq" id="XP_013905071.1">
    <property type="nucleotide sequence ID" value="XM_014049617.1"/>
</dbReference>
<keyword evidence="8" id="KW-1185">Reference proteome</keyword>
<feature type="compositionally biased region" description="Low complexity" evidence="5">
    <location>
        <begin position="407"/>
        <end position="420"/>
    </location>
</feature>
<dbReference type="STRING" id="145388.A0A0D2N0H5"/>
<dbReference type="PANTHER" id="PTHR16201:SF34">
    <property type="entry name" value="LYSOSOMAL AMINO ACID TRANSPORTER 1"/>
    <property type="match status" value="1"/>
</dbReference>
<feature type="region of interest" description="Disordered" evidence="5">
    <location>
        <begin position="129"/>
        <end position="210"/>
    </location>
</feature>
<dbReference type="GeneID" id="25734777"/>
<keyword evidence="3 6" id="KW-1133">Transmembrane helix</keyword>
<feature type="compositionally biased region" description="Basic residues" evidence="5">
    <location>
        <begin position="582"/>
        <end position="607"/>
    </location>
</feature>
<feature type="compositionally biased region" description="Low complexity" evidence="5">
    <location>
        <begin position="288"/>
        <end position="300"/>
    </location>
</feature>